<dbReference type="Proteomes" id="UP000526734">
    <property type="component" value="Unassembled WGS sequence"/>
</dbReference>
<accession>A0A7W3VUJ9</accession>
<proteinExistence type="predicted"/>
<reference evidence="1 2" key="1">
    <citation type="submission" date="2020-08" db="EMBL/GenBank/DDBJ databases">
        <title>Amycolatopsis sp. nov. DR6-1 isolated from Dendrobium heterocarpum.</title>
        <authorList>
            <person name="Tedsree N."/>
            <person name="Kuncharoen N."/>
            <person name="Likhitwitayawuid K."/>
            <person name="Tanasupawat S."/>
        </authorList>
    </citation>
    <scope>NUCLEOTIDE SEQUENCE [LARGE SCALE GENOMIC DNA]</scope>
    <source>
        <strain evidence="1 2">DR6-1</strain>
    </source>
</reference>
<keyword evidence="2" id="KW-1185">Reference proteome</keyword>
<organism evidence="1 2">
    <name type="scientific">Amycolatopsis dendrobii</name>
    <dbReference type="NCBI Taxonomy" id="2760662"/>
    <lineage>
        <taxon>Bacteria</taxon>
        <taxon>Bacillati</taxon>
        <taxon>Actinomycetota</taxon>
        <taxon>Actinomycetes</taxon>
        <taxon>Pseudonocardiales</taxon>
        <taxon>Pseudonocardiaceae</taxon>
        <taxon>Amycolatopsis</taxon>
    </lineage>
</organism>
<comment type="caution">
    <text evidence="1">The sequence shown here is derived from an EMBL/GenBank/DDBJ whole genome shotgun (WGS) entry which is preliminary data.</text>
</comment>
<dbReference type="EMBL" id="JACGZW010000003">
    <property type="protein sequence ID" value="MBB1153458.1"/>
    <property type="molecule type" value="Genomic_DNA"/>
</dbReference>
<dbReference type="AlphaFoldDB" id="A0A7W3VUJ9"/>
<evidence type="ECO:0000313" key="2">
    <source>
        <dbReference type="Proteomes" id="UP000526734"/>
    </source>
</evidence>
<protein>
    <submittedName>
        <fullName evidence="1">Uncharacterized protein</fullName>
    </submittedName>
</protein>
<sequence>MPITEFSAPPRLAVGSHPASRLYLCAMNVISWEHGDRPISDTPRCSPLPLARTVQMVNDHFCTHTSEETDPGTGEHVRVLCPRCSVRVLRLAHRTVGAPQLDLRQGWSWTVELLKHALSDGIDPDHVRTIRDAIAIASAHAEGHPPPMPFAAPVSSAAAPMTSLAATIVHNVRAAARPPFMPQKPPAAMWNGLAIKKFEPGATLDDFAAAAEFLYAAHHKPALPTGAVPESAGASFVAGHAGLAAPRQMLGRAHEAIELWNRIAAPEAARPTERVAA</sequence>
<dbReference type="RefSeq" id="WP_182890579.1">
    <property type="nucleotide sequence ID" value="NZ_JACGZW010000003.1"/>
</dbReference>
<gene>
    <name evidence="1" type="ORF">H4281_09990</name>
</gene>
<name>A0A7W3VUJ9_9PSEU</name>
<evidence type="ECO:0000313" key="1">
    <source>
        <dbReference type="EMBL" id="MBB1153458.1"/>
    </source>
</evidence>